<dbReference type="RefSeq" id="WP_398275591.1">
    <property type="nucleotide sequence ID" value="NZ_JBITLV010000001.1"/>
</dbReference>
<feature type="transmembrane region" description="Helical" evidence="1">
    <location>
        <begin position="52"/>
        <end position="72"/>
    </location>
</feature>
<keyword evidence="1" id="KW-0812">Transmembrane</keyword>
<gene>
    <name evidence="2" type="ORF">ACIB24_04225</name>
</gene>
<proteinExistence type="predicted"/>
<name>A0ABW8AIS6_9ACTN</name>
<evidence type="ECO:0000313" key="2">
    <source>
        <dbReference type="EMBL" id="MFI7586260.1"/>
    </source>
</evidence>
<keyword evidence="3" id="KW-1185">Reference proteome</keyword>
<organism evidence="2 3">
    <name type="scientific">Spongisporangium articulatum</name>
    <dbReference type="NCBI Taxonomy" id="3362603"/>
    <lineage>
        <taxon>Bacteria</taxon>
        <taxon>Bacillati</taxon>
        <taxon>Actinomycetota</taxon>
        <taxon>Actinomycetes</taxon>
        <taxon>Kineosporiales</taxon>
        <taxon>Kineosporiaceae</taxon>
        <taxon>Spongisporangium</taxon>
    </lineage>
</organism>
<accession>A0ABW8AIS6</accession>
<dbReference type="EMBL" id="JBITLV010000001">
    <property type="protein sequence ID" value="MFI7586260.1"/>
    <property type="molecule type" value="Genomic_DNA"/>
</dbReference>
<dbReference type="Proteomes" id="UP001612915">
    <property type="component" value="Unassembled WGS sequence"/>
</dbReference>
<keyword evidence="1" id="KW-1133">Transmembrane helix</keyword>
<sequence>MSFLAFVLAAVLVFTGALAAVAMPRLLFVHVVIATAWLSVEFPLLAVKFGGLAFLVVVVAWGGVRVAAAVLAEIARPQIPWSRAERLQRRVRRLSLDGAEEGFGQEWAAFAARRGFELAHTGRADRPNPAADPGNPGRLIATWTCPLLARRSPADGRYLLLMVDASPHRHHRRLGLFPGGAPPARYGLYGEIATDPDPLTAQASSWRVEPHVYAATRRAT</sequence>
<comment type="caution">
    <text evidence="2">The sequence shown here is derived from an EMBL/GenBank/DDBJ whole genome shotgun (WGS) entry which is preliminary data.</text>
</comment>
<keyword evidence="1" id="KW-0472">Membrane</keyword>
<reference evidence="2 3" key="1">
    <citation type="submission" date="2024-10" db="EMBL/GenBank/DDBJ databases">
        <title>The Natural Products Discovery Center: Release of the First 8490 Sequenced Strains for Exploring Actinobacteria Biosynthetic Diversity.</title>
        <authorList>
            <person name="Kalkreuter E."/>
            <person name="Kautsar S.A."/>
            <person name="Yang D."/>
            <person name="Bader C.D."/>
            <person name="Teijaro C.N."/>
            <person name="Fluegel L."/>
            <person name="Davis C.M."/>
            <person name="Simpson J.R."/>
            <person name="Lauterbach L."/>
            <person name="Steele A.D."/>
            <person name="Gui C."/>
            <person name="Meng S."/>
            <person name="Li G."/>
            <person name="Viehrig K."/>
            <person name="Ye F."/>
            <person name="Su P."/>
            <person name="Kiefer A.F."/>
            <person name="Nichols A."/>
            <person name="Cepeda A.J."/>
            <person name="Yan W."/>
            <person name="Fan B."/>
            <person name="Jiang Y."/>
            <person name="Adhikari A."/>
            <person name="Zheng C.-J."/>
            <person name="Schuster L."/>
            <person name="Cowan T.M."/>
            <person name="Smanski M.J."/>
            <person name="Chevrette M.G."/>
            <person name="De Carvalho L.P.S."/>
            <person name="Shen B."/>
        </authorList>
    </citation>
    <scope>NUCLEOTIDE SEQUENCE [LARGE SCALE GENOMIC DNA]</scope>
    <source>
        <strain evidence="2 3">NPDC049639</strain>
    </source>
</reference>
<evidence type="ECO:0000256" key="1">
    <source>
        <dbReference type="SAM" id="Phobius"/>
    </source>
</evidence>
<evidence type="ECO:0000313" key="3">
    <source>
        <dbReference type="Proteomes" id="UP001612915"/>
    </source>
</evidence>
<protein>
    <submittedName>
        <fullName evidence="2">Uncharacterized protein</fullName>
    </submittedName>
</protein>